<dbReference type="RefSeq" id="WP_126618646.1">
    <property type="nucleotide sequence ID" value="NZ_JBHUCY010000008.1"/>
</dbReference>
<dbReference type="Pfam" id="PF04280">
    <property type="entry name" value="Tim44"/>
    <property type="match status" value="1"/>
</dbReference>
<dbReference type="InterPro" id="IPR032710">
    <property type="entry name" value="NTF2-like_dom_sf"/>
</dbReference>
<gene>
    <name evidence="5" type="ORF">EJ903_19680</name>
</gene>
<evidence type="ECO:0000256" key="2">
    <source>
        <dbReference type="SAM" id="Phobius"/>
    </source>
</evidence>
<dbReference type="Proteomes" id="UP000277007">
    <property type="component" value="Unassembled WGS sequence"/>
</dbReference>
<evidence type="ECO:0000256" key="3">
    <source>
        <dbReference type="SAM" id="SignalP"/>
    </source>
</evidence>
<keyword evidence="2" id="KW-0472">Membrane</keyword>
<keyword evidence="2" id="KW-1133">Transmembrane helix</keyword>
<evidence type="ECO:0000313" key="6">
    <source>
        <dbReference type="Proteomes" id="UP000277007"/>
    </source>
</evidence>
<dbReference type="EMBL" id="RXMA01000023">
    <property type="protein sequence ID" value="RTR16706.1"/>
    <property type="molecule type" value="Genomic_DNA"/>
</dbReference>
<dbReference type="AlphaFoldDB" id="A0A431VCI3"/>
<proteinExistence type="predicted"/>
<feature type="compositionally biased region" description="Low complexity" evidence="1">
    <location>
        <begin position="66"/>
        <end position="98"/>
    </location>
</feature>
<feature type="chain" id="PRO_5019164399" description="Tim44-like domain-containing protein" evidence="3">
    <location>
        <begin position="45"/>
        <end position="368"/>
    </location>
</feature>
<dbReference type="InterPro" id="IPR007379">
    <property type="entry name" value="Tim44-like_dom"/>
</dbReference>
<accession>A0A431VCI3</accession>
<evidence type="ECO:0000313" key="5">
    <source>
        <dbReference type="EMBL" id="RTR16706.1"/>
    </source>
</evidence>
<dbReference type="Gene3D" id="3.10.450.240">
    <property type="match status" value="1"/>
</dbReference>
<sequence length="368" mass="37420">MTENTRPTTVSSSSVVATRGVSASPARRFTAVAVALMVALSAGAADARASKSTSSGSRGERTHSEPAATTTAPTTAKPMERTTAPATQPAAQPGMATPAAAQSGGFFKGGGFMSGLMGGLIGAGIGAMLFGGGFFEGLGSFAGVLGFILQVLLVVFLVRLAVRFFRNRSAQGPTPAYAGGPLNRDAGLNPQNGGGPTAGGSLGGLSGLAGGAGAAAGLGGGSAAGRAAPRQPDEIGVQPADYEAFERLLVEVQTAYGREDIDGLKQRTTPEMLSYLSGDLADNKARGVVNAVSDVTLLQGDLSEAWREGNVEYATVAMRFSLIDVTKDRATGRVVEGDASRPTEATELWTFVRPIGGAWHLSAIQQTR</sequence>
<evidence type="ECO:0000259" key="4">
    <source>
        <dbReference type="SMART" id="SM00978"/>
    </source>
</evidence>
<keyword evidence="3" id="KW-0732">Signal</keyword>
<feature type="region of interest" description="Disordered" evidence="1">
    <location>
        <begin position="47"/>
        <end position="98"/>
    </location>
</feature>
<dbReference type="SUPFAM" id="SSF54427">
    <property type="entry name" value="NTF2-like"/>
    <property type="match status" value="1"/>
</dbReference>
<dbReference type="SMART" id="SM00978">
    <property type="entry name" value="Tim44"/>
    <property type="match status" value="1"/>
</dbReference>
<dbReference type="OrthoDB" id="9780873at2"/>
<feature type="transmembrane region" description="Helical" evidence="2">
    <location>
        <begin position="141"/>
        <end position="162"/>
    </location>
</feature>
<name>A0A431VCI3_9PROT</name>
<dbReference type="PANTHER" id="PTHR41542:SF1">
    <property type="entry name" value="BLL5807 PROTEIN"/>
    <property type="match status" value="1"/>
</dbReference>
<feature type="signal peptide" evidence="3">
    <location>
        <begin position="1"/>
        <end position="44"/>
    </location>
</feature>
<feature type="region of interest" description="Disordered" evidence="1">
    <location>
        <begin position="173"/>
        <end position="200"/>
    </location>
</feature>
<comment type="caution">
    <text evidence="5">The sequence shown here is derived from an EMBL/GenBank/DDBJ whole genome shotgun (WGS) entry which is preliminary data.</text>
</comment>
<feature type="region of interest" description="Disordered" evidence="1">
    <location>
        <begin position="1"/>
        <end position="22"/>
    </location>
</feature>
<evidence type="ECO:0000256" key="1">
    <source>
        <dbReference type="SAM" id="MobiDB-lite"/>
    </source>
</evidence>
<dbReference type="PANTHER" id="PTHR41542">
    <property type="entry name" value="BLL5807 PROTEIN"/>
    <property type="match status" value="1"/>
</dbReference>
<protein>
    <recommendedName>
        <fullName evidence="4">Tim44-like domain-containing protein</fullName>
    </recommendedName>
</protein>
<reference evidence="5 6" key="1">
    <citation type="submission" date="2018-12" db="EMBL/GenBank/DDBJ databases">
        <authorList>
            <person name="Yang Y."/>
        </authorList>
    </citation>
    <scope>NUCLEOTIDE SEQUENCE [LARGE SCALE GENOMIC DNA]</scope>
    <source>
        <strain evidence="5 6">L-25-5w-1</strain>
    </source>
</reference>
<organism evidence="5 6">
    <name type="scientific">Azospirillum griseum</name>
    <dbReference type="NCBI Taxonomy" id="2496639"/>
    <lineage>
        <taxon>Bacteria</taxon>
        <taxon>Pseudomonadati</taxon>
        <taxon>Pseudomonadota</taxon>
        <taxon>Alphaproteobacteria</taxon>
        <taxon>Rhodospirillales</taxon>
        <taxon>Azospirillaceae</taxon>
        <taxon>Azospirillum</taxon>
    </lineage>
</organism>
<keyword evidence="2" id="KW-0812">Transmembrane</keyword>
<keyword evidence="6" id="KW-1185">Reference proteome</keyword>
<feature type="transmembrane region" description="Helical" evidence="2">
    <location>
        <begin position="116"/>
        <end position="135"/>
    </location>
</feature>
<feature type="domain" description="Tim44-like" evidence="4">
    <location>
        <begin position="222"/>
        <end position="366"/>
    </location>
</feature>